<evidence type="ECO:0000313" key="6">
    <source>
        <dbReference type="Proteomes" id="UP000030759"/>
    </source>
</evidence>
<organism evidence="3 5">
    <name type="scientific">Cricetulus griseus</name>
    <name type="common">Chinese hamster</name>
    <name type="synonym">Cricetulus barabensis griseus</name>
    <dbReference type="NCBI Taxonomy" id="10029"/>
    <lineage>
        <taxon>Eukaryota</taxon>
        <taxon>Metazoa</taxon>
        <taxon>Chordata</taxon>
        <taxon>Craniata</taxon>
        <taxon>Vertebrata</taxon>
        <taxon>Euteleostomi</taxon>
        <taxon>Mammalia</taxon>
        <taxon>Eutheria</taxon>
        <taxon>Euarchontoglires</taxon>
        <taxon>Glires</taxon>
        <taxon>Rodentia</taxon>
        <taxon>Myomorpha</taxon>
        <taxon>Muroidea</taxon>
        <taxon>Cricetidae</taxon>
        <taxon>Cricetinae</taxon>
        <taxon>Cricetulus</taxon>
    </lineage>
</organism>
<dbReference type="AlphaFoldDB" id="G3HEB3"/>
<feature type="region of interest" description="Disordered" evidence="1">
    <location>
        <begin position="101"/>
        <end position="124"/>
    </location>
</feature>
<dbReference type="EMBL" id="JH000312">
    <property type="protein sequence ID" value="EGV98864.1"/>
    <property type="molecule type" value="Genomic_DNA"/>
</dbReference>
<keyword evidence="3" id="KW-0689">Ribosomal protein</keyword>
<accession>G3HEB3</accession>
<feature type="domain" description="Small ribosomal subunit protein uS2 C-terminal" evidence="2">
    <location>
        <begin position="40"/>
        <end position="123"/>
    </location>
</feature>
<dbReference type="InterPro" id="IPR032281">
    <property type="entry name" value="Ribosomal_uS2_C"/>
</dbReference>
<feature type="compositionally biased region" description="Low complexity" evidence="1">
    <location>
        <begin position="104"/>
        <end position="114"/>
    </location>
</feature>
<reference evidence="6" key="3">
    <citation type="journal article" date="2013" name="Nat. Biotechnol.">
        <title>Chinese hamster genome sequenced from sorted chromosomes.</title>
        <authorList>
            <person name="Brinkrolf K."/>
            <person name="Rupp O."/>
            <person name="Laux H."/>
            <person name="Kollin F."/>
            <person name="Ernst W."/>
            <person name="Linke B."/>
            <person name="Kofler R."/>
            <person name="Romand S."/>
            <person name="Hesse F."/>
            <person name="Budach W.E."/>
            <person name="Galosy S."/>
            <person name="Muller D."/>
            <person name="Noll T."/>
            <person name="Wienberg J."/>
            <person name="Jostock T."/>
            <person name="Leonard M."/>
            <person name="Grillari J."/>
            <person name="Tauch A."/>
            <person name="Goesmann A."/>
            <person name="Helk B."/>
            <person name="Mott J.E."/>
            <person name="Puhler A."/>
            <person name="Borth N."/>
        </authorList>
    </citation>
    <scope>NUCLEOTIDE SEQUENCE [LARGE SCALE GENOMIC DNA]</scope>
    <source>
        <strain evidence="6">17A/GY</strain>
    </source>
</reference>
<evidence type="ECO:0000313" key="5">
    <source>
        <dbReference type="Proteomes" id="UP000001075"/>
    </source>
</evidence>
<dbReference type="GO" id="GO:0005840">
    <property type="term" value="C:ribosome"/>
    <property type="evidence" value="ECO:0007669"/>
    <property type="project" value="UniProtKB-KW"/>
</dbReference>
<proteinExistence type="predicted"/>
<dbReference type="EMBL" id="KE665748">
    <property type="protein sequence ID" value="ERE88514.1"/>
    <property type="molecule type" value="Genomic_DNA"/>
</dbReference>
<reference evidence="4" key="4">
    <citation type="submission" date="2013-03" db="EMBL/GenBank/DDBJ databases">
        <title>Chinese hamster genome sequenced from sorted chromosomes.</title>
        <authorList>
            <person name="Brinkrolf K."/>
            <person name="Rupp O."/>
            <person name="Laux H."/>
            <person name="Kollin F."/>
            <person name="Ernst W."/>
            <person name="Linke B."/>
            <person name="Kofler R."/>
            <person name="Romand S."/>
            <person name="Hesse F."/>
            <person name="Budach W.E."/>
            <person name="Galosy S."/>
            <person name="Muller D."/>
            <person name="Noll T."/>
            <person name="Wienberg J."/>
            <person name="Jostock T."/>
            <person name="Leonard M."/>
            <person name="Grillari J."/>
            <person name="Tauch A."/>
            <person name="Goesmann A."/>
            <person name="Helk B."/>
            <person name="Mott J.E."/>
            <person name="Puehler A."/>
            <person name="Borth N."/>
        </authorList>
    </citation>
    <scope>NUCLEOTIDE SEQUENCE</scope>
    <source>
        <strain evidence="4">17A/GY</strain>
    </source>
</reference>
<reference evidence="3" key="2">
    <citation type="submission" date="2011-08" db="EMBL/GenBank/DDBJ databases">
        <title>The genomic sequence of the Chinese hamster ovary CHO-K1 cell line.</title>
        <authorList>
            <person name="Xu X."/>
            <person name="Nagarajan H."/>
            <person name="Lewis N.E."/>
            <person name="Pan S."/>
            <person name="Cai Z."/>
            <person name="Liu X."/>
            <person name="Chen W."/>
            <person name="Xie M."/>
            <person name="Wang W."/>
            <person name="Hammond S."/>
            <person name="Andersen M.R."/>
            <person name="Neff N."/>
            <person name="Passarelli B."/>
            <person name="Koh W."/>
            <person name="Fan C.H."/>
            <person name="Wang J."/>
            <person name="Gui Y."/>
            <person name="Lee K.H."/>
            <person name="Betenbaugh M.J."/>
            <person name="Quake S.R."/>
            <person name="Famili I."/>
            <person name="Palsson B.O."/>
            <person name="Wang J."/>
        </authorList>
    </citation>
    <scope>NUCLEOTIDE SEQUENCE</scope>
</reference>
<sequence length="124" mass="13397">MSFSIRTRLAALSFGSLAGRISSDWKSSALSLNRDAIVSRDLEVTEKEEQPAAEKAVTKEEVQGKWTASAPEFIAAQSEVAKLSEGVKGPSIPIQQFPTEEWSAQAATPPAQATKWVGTTTEWC</sequence>
<dbReference type="Proteomes" id="UP000001075">
    <property type="component" value="Unassembled WGS sequence"/>
</dbReference>
<evidence type="ECO:0000256" key="1">
    <source>
        <dbReference type="SAM" id="MobiDB-lite"/>
    </source>
</evidence>
<reference evidence="5" key="1">
    <citation type="journal article" date="2011" name="Nat. Biotechnol.">
        <title>The genomic sequence of the Chinese hamster ovary (CHO)-K1 cell line.</title>
        <authorList>
            <person name="Xu X."/>
            <person name="Nagarajan H."/>
            <person name="Lewis N.E."/>
            <person name="Pan S."/>
            <person name="Cai Z."/>
            <person name="Liu X."/>
            <person name="Chen W."/>
            <person name="Xie M."/>
            <person name="Wang W."/>
            <person name="Hammond S."/>
            <person name="Andersen M.R."/>
            <person name="Neff N."/>
            <person name="Passarelli B."/>
            <person name="Koh W."/>
            <person name="Fan H.C."/>
            <person name="Wang J."/>
            <person name="Gui Y."/>
            <person name="Lee K.H."/>
            <person name="Betenbaugh M.J."/>
            <person name="Quake S.R."/>
            <person name="Famili I."/>
            <person name="Palsson B.O."/>
            <person name="Wang J."/>
        </authorList>
    </citation>
    <scope>NUCLEOTIDE SEQUENCE [LARGE SCALE GENOMIC DNA]</scope>
    <source>
        <strain evidence="5">CHO K1 cell line</strain>
    </source>
</reference>
<gene>
    <name evidence="4" type="ORF">H671_1g3003</name>
    <name evidence="3" type="ORF">I79_008893</name>
</gene>
<dbReference type="STRING" id="10029.G3HEB3"/>
<evidence type="ECO:0000259" key="2">
    <source>
        <dbReference type="Pfam" id="PF16122"/>
    </source>
</evidence>
<dbReference type="Pfam" id="PF16122">
    <property type="entry name" value="40S_SA_C"/>
    <property type="match status" value="1"/>
</dbReference>
<keyword evidence="3" id="KW-0687">Ribonucleoprotein</keyword>
<evidence type="ECO:0000313" key="4">
    <source>
        <dbReference type="EMBL" id="ERE88514.1"/>
    </source>
</evidence>
<dbReference type="Proteomes" id="UP000030759">
    <property type="component" value="Unassembled WGS sequence"/>
</dbReference>
<name>G3HEB3_CRIGR</name>
<evidence type="ECO:0000313" key="3">
    <source>
        <dbReference type="EMBL" id="EGV98864.1"/>
    </source>
</evidence>
<protein>
    <submittedName>
        <fullName evidence="3">40S ribosomal protein SA</fullName>
    </submittedName>
</protein>